<feature type="domain" description="Glycosyltransferase subfamily 4-like N-terminal" evidence="3">
    <location>
        <begin position="37"/>
        <end position="178"/>
    </location>
</feature>
<evidence type="ECO:0000256" key="2">
    <source>
        <dbReference type="ARBA" id="ARBA00022679"/>
    </source>
</evidence>
<dbReference type="STRING" id="145854.GA0074692_2449"/>
<dbReference type="PANTHER" id="PTHR12526:SF636">
    <property type="entry name" value="BLL3647 PROTEIN"/>
    <property type="match status" value="1"/>
</dbReference>
<protein>
    <submittedName>
        <fullName evidence="4">Glycosyltransferase involved in cell wall bisynthesis</fullName>
    </submittedName>
</protein>
<evidence type="ECO:0000313" key="4">
    <source>
        <dbReference type="EMBL" id="SCL27974.1"/>
    </source>
</evidence>
<gene>
    <name evidence="4" type="ORF">GA0074692_2449</name>
</gene>
<dbReference type="RefSeq" id="WP_091643393.1">
    <property type="nucleotide sequence ID" value="NZ_FMHW01000002.1"/>
</dbReference>
<evidence type="ECO:0000313" key="5">
    <source>
        <dbReference type="Proteomes" id="UP000198959"/>
    </source>
</evidence>
<dbReference type="EMBL" id="FMHW01000002">
    <property type="protein sequence ID" value="SCL27974.1"/>
    <property type="molecule type" value="Genomic_DNA"/>
</dbReference>
<organism evidence="4 5">
    <name type="scientific">Micromonospora pallida</name>
    <dbReference type="NCBI Taxonomy" id="145854"/>
    <lineage>
        <taxon>Bacteria</taxon>
        <taxon>Bacillati</taxon>
        <taxon>Actinomycetota</taxon>
        <taxon>Actinomycetes</taxon>
        <taxon>Micromonosporales</taxon>
        <taxon>Micromonosporaceae</taxon>
        <taxon>Micromonospora</taxon>
    </lineage>
</organism>
<dbReference type="Proteomes" id="UP000198959">
    <property type="component" value="Unassembled WGS sequence"/>
</dbReference>
<dbReference type="Pfam" id="PF13692">
    <property type="entry name" value="Glyco_trans_1_4"/>
    <property type="match status" value="1"/>
</dbReference>
<dbReference type="OrthoDB" id="9806653at2"/>
<dbReference type="PANTHER" id="PTHR12526">
    <property type="entry name" value="GLYCOSYLTRANSFERASE"/>
    <property type="match status" value="1"/>
</dbReference>
<dbReference type="InterPro" id="IPR028098">
    <property type="entry name" value="Glyco_trans_4-like_N"/>
</dbReference>
<evidence type="ECO:0000256" key="1">
    <source>
        <dbReference type="ARBA" id="ARBA00022676"/>
    </source>
</evidence>
<name>A0A1C6SES0_9ACTN</name>
<evidence type="ECO:0000259" key="3">
    <source>
        <dbReference type="Pfam" id="PF13439"/>
    </source>
</evidence>
<dbReference type="Gene3D" id="3.40.50.2000">
    <property type="entry name" value="Glycogen Phosphorylase B"/>
    <property type="match status" value="2"/>
</dbReference>
<keyword evidence="2 4" id="KW-0808">Transferase</keyword>
<sequence length="395" mass="41897">MAGSDRIRVAMPLGPAPVDHDGVSDYVAHLVRALDEAGVTVVPVPVRPTGGGSPLRWFTATVRAAERVRRLDVDLVHVQFAPSAYRFSGLPGLLPFRLPRGVPLVTTVHEYGSWAVPGWLPGPLWSVLERAGLWDRETGRLVPASATVVVTNDGHEAAVRGRCGVPTAHVPLAPNVTDSPGAADAGRRLRAELGLSPGTPLLVFFGFVHPVKGIRHLIGALPALRRTHPDLRLLVAGGFTSQAMPEAEARVFRDELTALTHRYGVADAVTFTGYLPPDRASAALHAADVVVLPFTAGVTVKSGALLAALGHGRPTVVTAPEDGGDELHRSGAVAVVPRRRDSDALAATVGRVLADPVLRRRLAERGRTLAAGHAWPRVATAHRDLYQRLLGRPDG</sequence>
<reference evidence="5" key="1">
    <citation type="submission" date="2016-06" db="EMBL/GenBank/DDBJ databases">
        <authorList>
            <person name="Varghese N."/>
            <person name="Submissions Spin"/>
        </authorList>
    </citation>
    <scope>NUCLEOTIDE SEQUENCE [LARGE SCALE GENOMIC DNA]</scope>
    <source>
        <strain evidence="5">DSM 43817</strain>
    </source>
</reference>
<keyword evidence="1" id="KW-0328">Glycosyltransferase</keyword>
<accession>A0A1C6SES0</accession>
<keyword evidence="5" id="KW-1185">Reference proteome</keyword>
<dbReference type="AlphaFoldDB" id="A0A1C6SES0"/>
<proteinExistence type="predicted"/>
<dbReference type="GO" id="GO:0016757">
    <property type="term" value="F:glycosyltransferase activity"/>
    <property type="evidence" value="ECO:0007669"/>
    <property type="project" value="UniProtKB-KW"/>
</dbReference>
<dbReference type="SUPFAM" id="SSF53756">
    <property type="entry name" value="UDP-Glycosyltransferase/glycogen phosphorylase"/>
    <property type="match status" value="1"/>
</dbReference>
<dbReference type="Pfam" id="PF13439">
    <property type="entry name" value="Glyco_transf_4"/>
    <property type="match status" value="1"/>
</dbReference>